<accession>A0A3E1P8T9</accession>
<reference evidence="1 2" key="1">
    <citation type="submission" date="2018-08" db="EMBL/GenBank/DDBJ databases">
        <title>Chitinophaga sp. K20C18050901, a novel bacterium isolated from forest soil.</title>
        <authorList>
            <person name="Wang C."/>
        </authorList>
    </citation>
    <scope>NUCLEOTIDE SEQUENCE [LARGE SCALE GENOMIC DNA]</scope>
    <source>
        <strain evidence="1 2">K20C18050901</strain>
    </source>
</reference>
<dbReference type="Proteomes" id="UP000261174">
    <property type="component" value="Unassembled WGS sequence"/>
</dbReference>
<dbReference type="RefSeq" id="WP_116851823.1">
    <property type="nucleotide sequence ID" value="NZ_QTJV01000001.1"/>
</dbReference>
<organism evidence="1 2">
    <name type="scientific">Chitinophaga silvisoli</name>
    <dbReference type="NCBI Taxonomy" id="2291814"/>
    <lineage>
        <taxon>Bacteria</taxon>
        <taxon>Pseudomonadati</taxon>
        <taxon>Bacteroidota</taxon>
        <taxon>Chitinophagia</taxon>
        <taxon>Chitinophagales</taxon>
        <taxon>Chitinophagaceae</taxon>
        <taxon>Chitinophaga</taxon>
    </lineage>
</organism>
<gene>
    <name evidence="1" type="ORF">DXN04_03075</name>
</gene>
<dbReference type="SUPFAM" id="SSF69322">
    <property type="entry name" value="Tricorn protease domain 2"/>
    <property type="match status" value="1"/>
</dbReference>
<dbReference type="OrthoDB" id="9149857at2"/>
<dbReference type="AlphaFoldDB" id="A0A3E1P8T9"/>
<protein>
    <submittedName>
        <fullName evidence="1">WD40 repeat domain-containing protein</fullName>
    </submittedName>
</protein>
<sequence>MLHQLFDDKGGKSITLSCEETTLTTETNTDGKVKTTSKSFADHKEAITQLLKKEWELLKKGAVMKAPAAALGHPLLHIYTGKGYTGCLSFAGTPHGIYVYRPGDEVRDELLRITADGNIAEVLTLPRLLAWEICYDAQRNMLLLDLDHYIYQYDFEQASFTALTHTLDKPGSFATVGGNTWAYATHPAYYINNKKFPLELNFVNGSLPVCASLSPDGQVLALHNKVGEIQLINTVDDSLVTILKGDFKIAKKLLWTRDSSLILVHELYGGIRFFELATGEEVSLEGLQIPGYSKDVSDCCLNEENSLLVCTQRTRGYVFDFVNRSFLYEFPLQHCVKTAQVRFIDNRTLGVRTDYGCFSLYRIGSSQ</sequence>
<evidence type="ECO:0000313" key="1">
    <source>
        <dbReference type="EMBL" id="RFM36500.1"/>
    </source>
</evidence>
<name>A0A3E1P8T9_9BACT</name>
<dbReference type="EMBL" id="QTJV01000001">
    <property type="protein sequence ID" value="RFM36500.1"/>
    <property type="molecule type" value="Genomic_DNA"/>
</dbReference>
<dbReference type="Gene3D" id="2.130.10.10">
    <property type="entry name" value="YVTN repeat-like/Quinoprotein amine dehydrogenase"/>
    <property type="match status" value="1"/>
</dbReference>
<keyword evidence="2" id="KW-1185">Reference proteome</keyword>
<comment type="caution">
    <text evidence="1">The sequence shown here is derived from an EMBL/GenBank/DDBJ whole genome shotgun (WGS) entry which is preliminary data.</text>
</comment>
<proteinExistence type="predicted"/>
<dbReference type="InterPro" id="IPR015943">
    <property type="entry name" value="WD40/YVTN_repeat-like_dom_sf"/>
</dbReference>
<evidence type="ECO:0000313" key="2">
    <source>
        <dbReference type="Proteomes" id="UP000261174"/>
    </source>
</evidence>